<dbReference type="AlphaFoldDB" id="A0AAD7QS73"/>
<organism evidence="1 2">
    <name type="scientific">Lipomyces tetrasporus</name>
    <dbReference type="NCBI Taxonomy" id="54092"/>
    <lineage>
        <taxon>Eukaryota</taxon>
        <taxon>Fungi</taxon>
        <taxon>Dikarya</taxon>
        <taxon>Ascomycota</taxon>
        <taxon>Saccharomycotina</taxon>
        <taxon>Lipomycetes</taxon>
        <taxon>Lipomycetales</taxon>
        <taxon>Lipomycetaceae</taxon>
        <taxon>Lipomyces</taxon>
    </lineage>
</organism>
<comment type="caution">
    <text evidence="1">The sequence shown here is derived from an EMBL/GenBank/DDBJ whole genome shotgun (WGS) entry which is preliminary data.</text>
</comment>
<proteinExistence type="predicted"/>
<protein>
    <submittedName>
        <fullName evidence="1">Uncharacterized protein</fullName>
    </submittedName>
</protein>
<dbReference type="GeneID" id="80884501"/>
<gene>
    <name evidence="1" type="ORF">POJ06DRAFT_268861</name>
</gene>
<keyword evidence="2" id="KW-1185">Reference proteome</keyword>
<dbReference type="RefSeq" id="XP_056043431.1">
    <property type="nucleotide sequence ID" value="XM_056189335.1"/>
</dbReference>
<sequence>MSFLFKPLSVPALEDTLMFGFPLSDLLHDPINHTSTVVATTSDIETIQVSSSEEGNATITENLFAIAASAVKSLASSMVGGLVRQAVYAQCTEVFVYNPVGWDVAVFTDSTHDGSAKISNPAGRDKSNALVLYSGCWNTVTCKQRHAFLQPYMSQLCVAPSQAISQSSRALWQAQSVHSNPSSPTILQYTMTRIFLSSTLTVCSLTLDDACHRFPLRPTISNVRTESAGRLPRLENPHKAALGTSNSDINDKGQGSQQLITTVENNHCWDVIVYQSLLNPWVGRDNHKLTTPTRTDVLQNCPLRAAGRFVQLSLDPSNGAASRDAQCLNPSFMQNRHQDYFQRAAADFKYRASTSIRPTRVPFLPLDPNQMRPRPRPILKLSEYLQHADPKECSLPSDPVTPYSDTDFDTIFDNFENSSDNSPLDSPSWEPYAVDYFDGDNDLGLPNMRLRHLGDQGGDINVKLIPEGPPILTKLDEANSVQDSLLTPTYSSRRTADVDILSNEAKINVGLEDEGENIAETSPTDIPTFMRRRSHACPPKEDEEIPEGVTASQIYAEVSGFMFRHLDISPGLRQVFATRDHRKGTKHMKAEIKLMYDIITRHRSLGFDEQTIVDLVVRAVYSWRAVDRELRTADCEL</sequence>
<dbReference type="EMBL" id="JARPMG010000006">
    <property type="protein sequence ID" value="KAJ8099981.1"/>
    <property type="molecule type" value="Genomic_DNA"/>
</dbReference>
<name>A0AAD7QS73_9ASCO</name>
<dbReference type="Proteomes" id="UP001217417">
    <property type="component" value="Unassembled WGS sequence"/>
</dbReference>
<accession>A0AAD7QS73</accession>
<reference evidence="1" key="1">
    <citation type="submission" date="2023-03" db="EMBL/GenBank/DDBJ databases">
        <title>Near-Complete genome sequence of Lipomyces tetrasporous NRRL Y-64009, an oleaginous yeast capable of growing on lignocellulosic hydrolysates.</title>
        <authorList>
            <consortium name="Lawrence Berkeley National Laboratory"/>
            <person name="Jagtap S.S."/>
            <person name="Liu J.-J."/>
            <person name="Walukiewicz H.E."/>
            <person name="Pangilinan J."/>
            <person name="Lipzen A."/>
            <person name="Ahrendt S."/>
            <person name="Koriabine M."/>
            <person name="Cobaugh K."/>
            <person name="Salamov A."/>
            <person name="Yoshinaga Y."/>
            <person name="Ng V."/>
            <person name="Daum C."/>
            <person name="Grigoriev I.V."/>
            <person name="Slininger P.J."/>
            <person name="Dien B.S."/>
            <person name="Jin Y.-S."/>
            <person name="Rao C.V."/>
        </authorList>
    </citation>
    <scope>NUCLEOTIDE SEQUENCE</scope>
    <source>
        <strain evidence="1">NRRL Y-64009</strain>
    </source>
</reference>
<evidence type="ECO:0000313" key="2">
    <source>
        <dbReference type="Proteomes" id="UP001217417"/>
    </source>
</evidence>
<evidence type="ECO:0000313" key="1">
    <source>
        <dbReference type="EMBL" id="KAJ8099981.1"/>
    </source>
</evidence>